<dbReference type="PANTHER" id="PTHR46481:SF10">
    <property type="entry name" value="ZINC FINGER BED DOMAIN-CONTAINING PROTEIN 39"/>
    <property type="match status" value="1"/>
</dbReference>
<evidence type="ECO:0000256" key="5">
    <source>
        <dbReference type="ARBA" id="ARBA00023242"/>
    </source>
</evidence>
<sequence length="449" mass="50142">MLMGFSNSCGPHVINLAVQDLLWFLPLTLDDAFPISDELKADNEYHKILEADIVTTAHTLVSDCHSSGQRRANFKTTIENGNKKGGFGDPPVILHVITLLQNCTTCWSSTFFMVNCVLEMILAIDTFISDYQPDIPSLTTKEHKVLNDVRQCLLYSHSIQESVSSERTPMLHLVIPLYEDLYNIFKMLQDKYPKLSHALGTAMAKLNEYLKIAQQTKIYGLALAINPLYKFEYIHESDGWTTEGAARVKEDLCAVMLEYQSAKPDSEPIEVPDVVQQHQIVIITTSGGSARAACAQQLCHAGIKNLKHELSGESTQALTPSVEVLQSNAEAKAAQDRLAKNRKCFPLIWRIAMDILPAQVSAVPCKHVFSSSKQTDSCQCSNLSTKMIEILQILKYSYQEVCFVDDLLLDTQTIVTMVDLEPEVAEKMISEERLDELKSLLAIQRPGDS</sequence>
<evidence type="ECO:0000256" key="3">
    <source>
        <dbReference type="ARBA" id="ARBA00022771"/>
    </source>
</evidence>
<comment type="subcellular location">
    <subcellularLocation>
        <location evidence="1">Nucleus</location>
    </subcellularLocation>
</comment>
<dbReference type="HOGENOM" id="CLU_009123_6_4_1"/>
<evidence type="ECO:0000256" key="1">
    <source>
        <dbReference type="ARBA" id="ARBA00004123"/>
    </source>
</evidence>
<dbReference type="SUPFAM" id="SSF53098">
    <property type="entry name" value="Ribonuclease H-like"/>
    <property type="match status" value="1"/>
</dbReference>
<evidence type="ECO:0000256" key="2">
    <source>
        <dbReference type="ARBA" id="ARBA00022723"/>
    </source>
</evidence>
<dbReference type="GO" id="GO:0005634">
    <property type="term" value="C:nucleus"/>
    <property type="evidence" value="ECO:0007669"/>
    <property type="project" value="UniProtKB-SubCell"/>
</dbReference>
<reference evidence="7 8" key="1">
    <citation type="journal article" date="2014" name="BMC Genomics">
        <title>Genome and secretome analysis of the hemibiotrophic fungal pathogen, Moniliophthora roreri, which causes frosty pod rot disease of cacao: mechanisms of the biotrophic and necrotrophic phases.</title>
        <authorList>
            <person name="Meinhardt L.W."/>
            <person name="Costa G.G.L."/>
            <person name="Thomazella D.P.T."/>
            <person name="Teixeira P.J.P.L."/>
            <person name="Carazzolle M.F."/>
            <person name="Schuster S.C."/>
            <person name="Carlson J.E."/>
            <person name="Guiltinan M.J."/>
            <person name="Mieczkowski P."/>
            <person name="Farmer A."/>
            <person name="Ramaraj T."/>
            <person name="Crozier J."/>
            <person name="Davis R.E."/>
            <person name="Shao J."/>
            <person name="Melnick R.L."/>
            <person name="Pereira G.A.G."/>
            <person name="Bailey B.A."/>
        </authorList>
    </citation>
    <scope>NUCLEOTIDE SEQUENCE [LARGE SCALE GENOMIC DNA]</scope>
    <source>
        <strain evidence="7 8">MCA 2997</strain>
    </source>
</reference>
<dbReference type="InterPro" id="IPR012337">
    <property type="entry name" value="RNaseH-like_sf"/>
</dbReference>
<dbReference type="EMBL" id="AWSO01000230">
    <property type="protein sequence ID" value="ESK92972.1"/>
    <property type="molecule type" value="Genomic_DNA"/>
</dbReference>
<dbReference type="Pfam" id="PF05699">
    <property type="entry name" value="Dimer_Tnp_hAT"/>
    <property type="match status" value="1"/>
</dbReference>
<gene>
    <name evidence="7" type="ORF">Moror_8975</name>
</gene>
<keyword evidence="8" id="KW-1185">Reference proteome</keyword>
<dbReference type="Proteomes" id="UP000017559">
    <property type="component" value="Unassembled WGS sequence"/>
</dbReference>
<keyword evidence="5" id="KW-0539">Nucleus</keyword>
<comment type="caution">
    <text evidence="7">The sequence shown here is derived from an EMBL/GenBank/DDBJ whole genome shotgun (WGS) entry which is preliminary data.</text>
</comment>
<dbReference type="KEGG" id="mrr:Moror_8975"/>
<evidence type="ECO:0000259" key="6">
    <source>
        <dbReference type="Pfam" id="PF05699"/>
    </source>
</evidence>
<name>V2XGX5_MONRO</name>
<proteinExistence type="predicted"/>
<protein>
    <recommendedName>
        <fullName evidence="6">HAT C-terminal dimerisation domain-containing protein</fullName>
    </recommendedName>
</protein>
<evidence type="ECO:0000313" key="7">
    <source>
        <dbReference type="EMBL" id="ESK92972.1"/>
    </source>
</evidence>
<accession>V2XGX5</accession>
<organism evidence="7 8">
    <name type="scientific">Moniliophthora roreri (strain MCA 2997)</name>
    <name type="common">Cocoa frosty pod rot fungus</name>
    <name type="synonym">Crinipellis roreri</name>
    <dbReference type="NCBI Taxonomy" id="1381753"/>
    <lineage>
        <taxon>Eukaryota</taxon>
        <taxon>Fungi</taxon>
        <taxon>Dikarya</taxon>
        <taxon>Basidiomycota</taxon>
        <taxon>Agaricomycotina</taxon>
        <taxon>Agaricomycetes</taxon>
        <taxon>Agaricomycetidae</taxon>
        <taxon>Agaricales</taxon>
        <taxon>Marasmiineae</taxon>
        <taxon>Marasmiaceae</taxon>
        <taxon>Moniliophthora</taxon>
    </lineage>
</organism>
<dbReference type="GO" id="GO:0008270">
    <property type="term" value="F:zinc ion binding"/>
    <property type="evidence" value="ECO:0007669"/>
    <property type="project" value="UniProtKB-KW"/>
</dbReference>
<dbReference type="InterPro" id="IPR008906">
    <property type="entry name" value="HATC_C_dom"/>
</dbReference>
<keyword evidence="3" id="KW-0863">Zinc-finger</keyword>
<keyword evidence="2" id="KW-0479">Metal-binding</keyword>
<dbReference type="AlphaFoldDB" id="V2XGX5"/>
<feature type="domain" description="HAT C-terminal dimerisation" evidence="6">
    <location>
        <begin position="339"/>
        <end position="395"/>
    </location>
</feature>
<dbReference type="OrthoDB" id="2790258at2759"/>
<dbReference type="PANTHER" id="PTHR46481">
    <property type="entry name" value="ZINC FINGER BED DOMAIN-CONTAINING PROTEIN 4"/>
    <property type="match status" value="1"/>
</dbReference>
<keyword evidence="4" id="KW-0862">Zinc</keyword>
<dbReference type="GO" id="GO:0046983">
    <property type="term" value="F:protein dimerization activity"/>
    <property type="evidence" value="ECO:0007669"/>
    <property type="project" value="InterPro"/>
</dbReference>
<dbReference type="InterPro" id="IPR052035">
    <property type="entry name" value="ZnF_BED_domain_contain"/>
</dbReference>
<evidence type="ECO:0000256" key="4">
    <source>
        <dbReference type="ARBA" id="ARBA00022833"/>
    </source>
</evidence>
<evidence type="ECO:0000313" key="8">
    <source>
        <dbReference type="Proteomes" id="UP000017559"/>
    </source>
</evidence>